<feature type="binding site" evidence="9">
    <location>
        <position position="198"/>
    </location>
    <ligand>
        <name>1-deoxy-D-xylulose 5-phosphate</name>
        <dbReference type="ChEBI" id="CHEBI:57792"/>
    </ligand>
</feature>
<feature type="binding site" evidence="9">
    <location>
        <position position="124"/>
    </location>
    <ligand>
        <name>1-deoxy-D-xylulose 5-phosphate</name>
        <dbReference type="ChEBI" id="CHEBI:57792"/>
    </ligand>
</feature>
<feature type="binding site" evidence="9">
    <location>
        <position position="149"/>
    </location>
    <ligand>
        <name>Mn(2+)</name>
        <dbReference type="ChEBI" id="CHEBI:29035"/>
    </ligand>
</feature>
<dbReference type="RefSeq" id="WP_148894721.1">
    <property type="nucleotide sequence ID" value="NZ_VNIB01000002.1"/>
</dbReference>
<dbReference type="SUPFAM" id="SSF69055">
    <property type="entry name" value="1-deoxy-D-xylulose-5-phosphate reductoisomerase, C-terminal domain"/>
    <property type="match status" value="1"/>
</dbReference>
<keyword evidence="7 9" id="KW-0414">Isoprene biosynthesis</keyword>
<dbReference type="PANTHER" id="PTHR30525">
    <property type="entry name" value="1-DEOXY-D-XYLULOSE 5-PHOSPHATE REDUCTOISOMERASE"/>
    <property type="match status" value="1"/>
</dbReference>
<dbReference type="InterPro" id="IPR013644">
    <property type="entry name" value="DXP_reductoisomerase_C"/>
</dbReference>
<feature type="binding site" evidence="9">
    <location>
        <position position="37"/>
    </location>
    <ligand>
        <name>NADPH</name>
        <dbReference type="ChEBI" id="CHEBI:57783"/>
    </ligand>
</feature>
<keyword evidence="14" id="KW-1185">Reference proteome</keyword>
<organism evidence="13 14">
    <name type="scientific">Geothermobacter ehrlichii</name>
    <dbReference type="NCBI Taxonomy" id="213224"/>
    <lineage>
        <taxon>Bacteria</taxon>
        <taxon>Pseudomonadati</taxon>
        <taxon>Thermodesulfobacteriota</taxon>
        <taxon>Desulfuromonadia</taxon>
        <taxon>Desulfuromonadales</taxon>
        <taxon>Geothermobacteraceae</taxon>
        <taxon>Geothermobacter</taxon>
    </lineage>
</organism>
<dbReference type="InterPro" id="IPR013512">
    <property type="entry name" value="DXP_reductoisomerase_N"/>
</dbReference>
<dbReference type="SUPFAM" id="SSF55347">
    <property type="entry name" value="Glyceraldehyde-3-phosphate dehydrogenase-like, C-terminal domain"/>
    <property type="match status" value="1"/>
</dbReference>
<dbReference type="AlphaFoldDB" id="A0A5D3WLE7"/>
<feature type="binding site" evidence="9">
    <location>
        <position position="12"/>
    </location>
    <ligand>
        <name>NADPH</name>
        <dbReference type="ChEBI" id="CHEBI:57783"/>
    </ligand>
</feature>
<keyword evidence="6 9" id="KW-0464">Manganese</keyword>
<keyword evidence="13" id="KW-0413">Isomerase</keyword>
<feature type="binding site" evidence="9">
    <location>
        <position position="125"/>
    </location>
    <ligand>
        <name>NADPH</name>
        <dbReference type="ChEBI" id="CHEBI:57783"/>
    </ligand>
</feature>
<feature type="domain" description="1-deoxy-D-xylulose 5-phosphate reductoisomerase C-terminal" evidence="11">
    <location>
        <begin position="145"/>
        <end position="228"/>
    </location>
</feature>
<evidence type="ECO:0000259" key="10">
    <source>
        <dbReference type="Pfam" id="PF02670"/>
    </source>
</evidence>
<comment type="pathway">
    <text evidence="1 9">Isoprenoid biosynthesis; isopentenyl diphosphate biosynthesis via DXP pathway; isopentenyl diphosphate from 1-deoxy-D-xylulose 5-phosphate: step 1/6.</text>
</comment>
<dbReference type="InterPro" id="IPR036291">
    <property type="entry name" value="NAD(P)-bd_dom_sf"/>
</dbReference>
<evidence type="ECO:0000256" key="7">
    <source>
        <dbReference type="ARBA" id="ARBA00023229"/>
    </source>
</evidence>
<dbReference type="PANTHER" id="PTHR30525:SF0">
    <property type="entry name" value="1-DEOXY-D-XYLULOSE 5-PHOSPHATE REDUCTOISOMERASE, CHLOROPLASTIC"/>
    <property type="match status" value="1"/>
</dbReference>
<feature type="binding site" evidence="9">
    <location>
        <position position="216"/>
    </location>
    <ligand>
        <name>1-deoxy-D-xylulose 5-phosphate</name>
        <dbReference type="ChEBI" id="CHEBI:57792"/>
    </ligand>
</feature>
<feature type="binding site" evidence="9">
    <location>
        <position position="14"/>
    </location>
    <ligand>
        <name>NADPH</name>
        <dbReference type="ChEBI" id="CHEBI:57783"/>
    </ligand>
</feature>
<feature type="binding site" evidence="9">
    <location>
        <position position="151"/>
    </location>
    <ligand>
        <name>Mn(2+)</name>
        <dbReference type="ChEBI" id="CHEBI:29035"/>
    </ligand>
</feature>
<dbReference type="PIRSF" id="PIRSF006205">
    <property type="entry name" value="Dxp_reductismrs"/>
    <property type="match status" value="1"/>
</dbReference>
<feature type="binding site" evidence="9">
    <location>
        <position position="220"/>
    </location>
    <ligand>
        <name>Mn(2+)</name>
        <dbReference type="ChEBI" id="CHEBI:29035"/>
    </ligand>
</feature>
<dbReference type="GO" id="GO:0016853">
    <property type="term" value="F:isomerase activity"/>
    <property type="evidence" value="ECO:0007669"/>
    <property type="project" value="UniProtKB-KW"/>
</dbReference>
<dbReference type="Pfam" id="PF02670">
    <property type="entry name" value="DXP_reductoisom"/>
    <property type="match status" value="1"/>
</dbReference>
<comment type="catalytic activity">
    <reaction evidence="8">
        <text>2-C-methyl-D-erythritol 4-phosphate + NADP(+) = 1-deoxy-D-xylulose 5-phosphate + NADPH + H(+)</text>
        <dbReference type="Rhea" id="RHEA:13717"/>
        <dbReference type="ChEBI" id="CHEBI:15378"/>
        <dbReference type="ChEBI" id="CHEBI:57783"/>
        <dbReference type="ChEBI" id="CHEBI:57792"/>
        <dbReference type="ChEBI" id="CHEBI:58262"/>
        <dbReference type="ChEBI" id="CHEBI:58349"/>
        <dbReference type="EC" id="1.1.1.267"/>
    </reaction>
    <physiologicalReaction direction="right-to-left" evidence="8">
        <dbReference type="Rhea" id="RHEA:13719"/>
    </physiologicalReaction>
</comment>
<dbReference type="InterPro" id="IPR026877">
    <property type="entry name" value="DXPR_C"/>
</dbReference>
<dbReference type="InterPro" id="IPR036169">
    <property type="entry name" value="DXPR_C_sf"/>
</dbReference>
<feature type="binding site" evidence="9">
    <location>
        <position position="151"/>
    </location>
    <ligand>
        <name>1-deoxy-D-xylulose 5-phosphate</name>
        <dbReference type="ChEBI" id="CHEBI:57792"/>
    </ligand>
</feature>
<reference evidence="13 14" key="1">
    <citation type="submission" date="2019-07" db="EMBL/GenBank/DDBJ databases">
        <title>Genomic Encyclopedia of Type Strains, Phase IV (KMG-IV): sequencing the most valuable type-strain genomes for metagenomic binning, comparative biology and taxonomic classification.</title>
        <authorList>
            <person name="Goeker M."/>
        </authorList>
    </citation>
    <scope>NUCLEOTIDE SEQUENCE [LARGE SCALE GENOMIC DNA]</scope>
    <source>
        <strain evidence="13 14">SS015</strain>
    </source>
</reference>
<comment type="similarity">
    <text evidence="2 9">Belongs to the DXR family.</text>
</comment>
<evidence type="ECO:0000256" key="3">
    <source>
        <dbReference type="ARBA" id="ARBA00022723"/>
    </source>
</evidence>
<protein>
    <recommendedName>
        <fullName evidence="9">1-deoxy-D-xylulose 5-phosphate reductoisomerase</fullName>
        <shortName evidence="9">DXP reductoisomerase</shortName>
        <ecNumber evidence="9">1.1.1.267</ecNumber>
    </recommendedName>
    <alternativeName>
        <fullName evidence="9">1-deoxyxylulose-5-phosphate reductoisomerase</fullName>
    </alternativeName>
    <alternativeName>
        <fullName evidence="9">2-C-methyl-D-erythritol 4-phosphate synthase</fullName>
    </alternativeName>
</protein>
<sequence length="390" mass="42663">MSRGLAILGATGSIGCSTLEIVDAYPDRFRVVSLTGGRNLRRLAEQVRRYRPRMVAVLGMEDADRLRAELGGDCPEIGYGEEGMVRCATADEADLVVSAIVGSAGLVPTLRAIEAGKDVALANKETLVAAGPVVMRAVRENGVRLYPVDSEHSAIFQALQGQQGNTIRRIILTASGGPFRDWPLEKLRQVTREQALDHPNWSMGPKITIDSATMMNKGLEVIEASWLFGLEADRIAVHIHPQSIVHSMVEYLDGSVIAQMGVPDMKAPIAYALAYPERLELPMPHLDLCRLGQLTFQQPDPDRFACLALAYRALELGGTAPAVLNAANEVAVAAFLREEVGFLDIPELIREALERHEVGRLTTVDDALAADRWGRQEVRKLMLERGSERL</sequence>
<dbReference type="NCBIfam" id="TIGR00243">
    <property type="entry name" value="Dxr"/>
    <property type="match status" value="1"/>
</dbReference>
<evidence type="ECO:0000256" key="4">
    <source>
        <dbReference type="ARBA" id="ARBA00022857"/>
    </source>
</evidence>
<keyword evidence="3 9" id="KW-0479">Metal-binding</keyword>
<evidence type="ECO:0000313" key="14">
    <source>
        <dbReference type="Proteomes" id="UP000324159"/>
    </source>
</evidence>
<keyword evidence="5 9" id="KW-0560">Oxidoreductase</keyword>
<dbReference type="UniPathway" id="UPA00056">
    <property type="reaction ID" value="UER00092"/>
</dbReference>
<accession>A0A5D3WLE7</accession>
<feature type="domain" description="DXP reductoisomerase C-terminal" evidence="12">
    <location>
        <begin position="260"/>
        <end position="376"/>
    </location>
</feature>
<feature type="binding site" evidence="9">
    <location>
        <position position="123"/>
    </location>
    <ligand>
        <name>NADPH</name>
        <dbReference type="ChEBI" id="CHEBI:57783"/>
    </ligand>
</feature>
<dbReference type="GO" id="GO:0051484">
    <property type="term" value="P:isopentenyl diphosphate biosynthetic process, methylerythritol 4-phosphate pathway involved in terpenoid biosynthetic process"/>
    <property type="evidence" value="ECO:0007669"/>
    <property type="project" value="UniProtKB-ARBA"/>
</dbReference>
<dbReference type="Pfam" id="PF08436">
    <property type="entry name" value="DXP_redisom_C"/>
    <property type="match status" value="1"/>
</dbReference>
<dbReference type="OrthoDB" id="9806546at2"/>
<dbReference type="InterPro" id="IPR003821">
    <property type="entry name" value="DXP_reductoisomerase"/>
</dbReference>
<keyword evidence="4 9" id="KW-0521">NADP</keyword>
<feature type="binding site" evidence="9">
    <location>
        <position position="150"/>
    </location>
    <ligand>
        <name>1-deoxy-D-xylulose 5-phosphate</name>
        <dbReference type="ChEBI" id="CHEBI:57792"/>
    </ligand>
</feature>
<evidence type="ECO:0000313" key="13">
    <source>
        <dbReference type="EMBL" id="TYO99532.1"/>
    </source>
</evidence>
<dbReference type="GO" id="GO:0030604">
    <property type="term" value="F:1-deoxy-D-xylulose-5-phosphate reductoisomerase activity"/>
    <property type="evidence" value="ECO:0007669"/>
    <property type="project" value="UniProtKB-UniRule"/>
</dbReference>
<dbReference type="GO" id="GO:0030145">
    <property type="term" value="F:manganese ion binding"/>
    <property type="evidence" value="ECO:0007669"/>
    <property type="project" value="TreeGrafter"/>
</dbReference>
<feature type="binding site" evidence="9">
    <location>
        <position position="11"/>
    </location>
    <ligand>
        <name>NADPH</name>
        <dbReference type="ChEBI" id="CHEBI:57783"/>
    </ligand>
</feature>
<feature type="binding site" evidence="9">
    <location>
        <position position="39"/>
    </location>
    <ligand>
        <name>NADPH</name>
        <dbReference type="ChEBI" id="CHEBI:57783"/>
    </ligand>
</feature>
<dbReference type="SUPFAM" id="SSF51735">
    <property type="entry name" value="NAD(P)-binding Rossmann-fold domains"/>
    <property type="match status" value="1"/>
</dbReference>
<comment type="cofactor">
    <cofactor evidence="9">
        <name>Mg(2+)</name>
        <dbReference type="ChEBI" id="CHEBI:18420"/>
    </cofactor>
    <cofactor evidence="9">
        <name>Mn(2+)</name>
        <dbReference type="ChEBI" id="CHEBI:29035"/>
    </cofactor>
</comment>
<evidence type="ECO:0000259" key="12">
    <source>
        <dbReference type="Pfam" id="PF13288"/>
    </source>
</evidence>
<evidence type="ECO:0000256" key="1">
    <source>
        <dbReference type="ARBA" id="ARBA00005094"/>
    </source>
</evidence>
<dbReference type="HAMAP" id="MF_00183">
    <property type="entry name" value="DXP_reductoisom"/>
    <property type="match status" value="1"/>
</dbReference>
<comment type="function">
    <text evidence="9">Catalyzes the NADPH-dependent rearrangement and reduction of 1-deoxy-D-xylulose-5-phosphate (DXP) to 2-C-methyl-D-erythritol 4-phosphate (MEP).</text>
</comment>
<feature type="binding site" evidence="9">
    <location>
        <position position="220"/>
    </location>
    <ligand>
        <name>1-deoxy-D-xylulose 5-phosphate</name>
        <dbReference type="ChEBI" id="CHEBI:57792"/>
    </ligand>
</feature>
<evidence type="ECO:0000256" key="2">
    <source>
        <dbReference type="ARBA" id="ARBA00006825"/>
    </source>
</evidence>
<evidence type="ECO:0000256" key="6">
    <source>
        <dbReference type="ARBA" id="ARBA00023211"/>
    </source>
</evidence>
<evidence type="ECO:0000256" key="5">
    <source>
        <dbReference type="ARBA" id="ARBA00023002"/>
    </source>
</evidence>
<evidence type="ECO:0000256" key="8">
    <source>
        <dbReference type="ARBA" id="ARBA00048543"/>
    </source>
</evidence>
<name>A0A5D3WLE7_9BACT</name>
<dbReference type="NCBIfam" id="NF009114">
    <property type="entry name" value="PRK12464.1"/>
    <property type="match status" value="1"/>
</dbReference>
<feature type="binding site" evidence="9">
    <location>
        <position position="13"/>
    </location>
    <ligand>
        <name>NADPH</name>
        <dbReference type="ChEBI" id="CHEBI:57783"/>
    </ligand>
</feature>
<feature type="domain" description="1-deoxy-D-xylulose 5-phosphate reductoisomerase N-terminal" evidence="10">
    <location>
        <begin position="5"/>
        <end position="131"/>
    </location>
</feature>
<feature type="binding site" evidence="9">
    <location>
        <position position="211"/>
    </location>
    <ligand>
        <name>1-deoxy-D-xylulose 5-phosphate</name>
        <dbReference type="ChEBI" id="CHEBI:57792"/>
    </ligand>
</feature>
<feature type="binding site" evidence="9">
    <location>
        <position position="175"/>
    </location>
    <ligand>
        <name>1-deoxy-D-xylulose 5-phosphate</name>
        <dbReference type="ChEBI" id="CHEBI:57792"/>
    </ligand>
</feature>
<keyword evidence="9" id="KW-0460">Magnesium</keyword>
<dbReference type="FunFam" id="3.40.50.720:FF:000045">
    <property type="entry name" value="1-deoxy-D-xylulose 5-phosphate reductoisomerase"/>
    <property type="match status" value="1"/>
</dbReference>
<dbReference type="Pfam" id="PF13288">
    <property type="entry name" value="DXPR_C"/>
    <property type="match status" value="1"/>
</dbReference>
<dbReference type="Gene3D" id="1.10.1740.10">
    <property type="match status" value="1"/>
</dbReference>
<dbReference type="EMBL" id="VNIB01000002">
    <property type="protein sequence ID" value="TYO99532.1"/>
    <property type="molecule type" value="Genomic_DNA"/>
</dbReference>
<feature type="binding site" evidence="9">
    <location>
        <position position="38"/>
    </location>
    <ligand>
        <name>NADPH</name>
        <dbReference type="ChEBI" id="CHEBI:57783"/>
    </ligand>
</feature>
<feature type="binding site" evidence="9">
    <location>
        <position position="217"/>
    </location>
    <ligand>
        <name>1-deoxy-D-xylulose 5-phosphate</name>
        <dbReference type="ChEBI" id="CHEBI:57792"/>
    </ligand>
</feature>
<evidence type="ECO:0000256" key="9">
    <source>
        <dbReference type="HAMAP-Rule" id="MF_00183"/>
    </source>
</evidence>
<feature type="binding site" evidence="9">
    <location>
        <position position="204"/>
    </location>
    <ligand>
        <name>NADPH</name>
        <dbReference type="ChEBI" id="CHEBI:57783"/>
    </ligand>
</feature>
<evidence type="ECO:0000259" key="11">
    <source>
        <dbReference type="Pfam" id="PF08436"/>
    </source>
</evidence>
<comment type="caution">
    <text evidence="13">The sequence shown here is derived from an EMBL/GenBank/DDBJ whole genome shotgun (WGS) entry which is preliminary data.</text>
</comment>
<dbReference type="Gene3D" id="3.40.50.720">
    <property type="entry name" value="NAD(P)-binding Rossmann-like Domain"/>
    <property type="match status" value="1"/>
</dbReference>
<dbReference type="Proteomes" id="UP000324159">
    <property type="component" value="Unassembled WGS sequence"/>
</dbReference>
<proteinExistence type="inferred from homology"/>
<dbReference type="PROSITE" id="PS51257">
    <property type="entry name" value="PROKAR_LIPOPROTEIN"/>
    <property type="match status" value="1"/>
</dbReference>
<gene>
    <name evidence="9" type="primary">dxr</name>
    <name evidence="13" type="ORF">EDC39_10254</name>
</gene>
<dbReference type="GO" id="GO:0070402">
    <property type="term" value="F:NADPH binding"/>
    <property type="evidence" value="ECO:0007669"/>
    <property type="project" value="InterPro"/>
</dbReference>
<dbReference type="EC" id="1.1.1.267" evidence="9"/>